<dbReference type="AlphaFoldDB" id="A0A419W3Z1"/>
<accession>A0A419W3Z1</accession>
<comment type="caution">
    <text evidence="2">The sequence shown here is derived from an EMBL/GenBank/DDBJ whole genome shotgun (WGS) entry which is preliminary data.</text>
</comment>
<keyword evidence="1" id="KW-0472">Membrane</keyword>
<dbReference type="RefSeq" id="WP_120271596.1">
    <property type="nucleotide sequence ID" value="NZ_RAPN01000001.1"/>
</dbReference>
<name>A0A419W3Z1_9BACT</name>
<feature type="transmembrane region" description="Helical" evidence="1">
    <location>
        <begin position="12"/>
        <end position="33"/>
    </location>
</feature>
<evidence type="ECO:0000313" key="3">
    <source>
        <dbReference type="Proteomes" id="UP000283387"/>
    </source>
</evidence>
<feature type="transmembrane region" description="Helical" evidence="1">
    <location>
        <begin position="45"/>
        <end position="67"/>
    </location>
</feature>
<dbReference type="Proteomes" id="UP000283387">
    <property type="component" value="Unassembled WGS sequence"/>
</dbReference>
<keyword evidence="3" id="KW-1185">Reference proteome</keyword>
<sequence>MENVQRNERILVISVGLVVLSILLMFPVIQGILKDTTPGANPTSATIGISLAIAIRLVFIAAYVKVIRANRRNSKNRKGEYIGIGILLIIFGLVYMDGAFAFLSHDNMLYVSVLMFTSIGCEFVAALMMITLFFLKPRK</sequence>
<dbReference type="OrthoDB" id="10008479at2"/>
<keyword evidence="1" id="KW-1133">Transmembrane helix</keyword>
<reference evidence="2 3" key="1">
    <citation type="submission" date="2018-09" db="EMBL/GenBank/DDBJ databases">
        <title>Genomic Encyclopedia of Archaeal and Bacterial Type Strains, Phase II (KMG-II): from individual species to whole genera.</title>
        <authorList>
            <person name="Goeker M."/>
        </authorList>
    </citation>
    <scope>NUCLEOTIDE SEQUENCE [LARGE SCALE GENOMIC DNA]</scope>
    <source>
        <strain evidence="2 3">DSM 27148</strain>
    </source>
</reference>
<keyword evidence="1" id="KW-0812">Transmembrane</keyword>
<feature type="transmembrane region" description="Helical" evidence="1">
    <location>
        <begin position="79"/>
        <end position="103"/>
    </location>
</feature>
<proteinExistence type="predicted"/>
<gene>
    <name evidence="2" type="ORF">BC643_0507</name>
</gene>
<evidence type="ECO:0000256" key="1">
    <source>
        <dbReference type="SAM" id="Phobius"/>
    </source>
</evidence>
<organism evidence="2 3">
    <name type="scientific">Mangrovibacterium diazotrophicum</name>
    <dbReference type="NCBI Taxonomy" id="1261403"/>
    <lineage>
        <taxon>Bacteria</taxon>
        <taxon>Pseudomonadati</taxon>
        <taxon>Bacteroidota</taxon>
        <taxon>Bacteroidia</taxon>
        <taxon>Marinilabiliales</taxon>
        <taxon>Prolixibacteraceae</taxon>
        <taxon>Mangrovibacterium</taxon>
    </lineage>
</organism>
<evidence type="ECO:0000313" key="2">
    <source>
        <dbReference type="EMBL" id="RKD90171.1"/>
    </source>
</evidence>
<feature type="transmembrane region" description="Helical" evidence="1">
    <location>
        <begin position="109"/>
        <end position="135"/>
    </location>
</feature>
<protein>
    <submittedName>
        <fullName evidence="2">Uncharacterized protein</fullName>
    </submittedName>
</protein>
<dbReference type="EMBL" id="RAPN01000001">
    <property type="protein sequence ID" value="RKD90171.1"/>
    <property type="molecule type" value="Genomic_DNA"/>
</dbReference>